<accession>A0A914E2A8</accession>
<dbReference type="WBParaSite" id="ACRNAN_scaffold5199.g20859.t1">
    <property type="protein sequence ID" value="ACRNAN_scaffold5199.g20859.t1"/>
    <property type="gene ID" value="ACRNAN_scaffold5199.g20859"/>
</dbReference>
<organism evidence="1 2">
    <name type="scientific">Acrobeloides nanus</name>
    <dbReference type="NCBI Taxonomy" id="290746"/>
    <lineage>
        <taxon>Eukaryota</taxon>
        <taxon>Metazoa</taxon>
        <taxon>Ecdysozoa</taxon>
        <taxon>Nematoda</taxon>
        <taxon>Chromadorea</taxon>
        <taxon>Rhabditida</taxon>
        <taxon>Tylenchina</taxon>
        <taxon>Cephalobomorpha</taxon>
        <taxon>Cephaloboidea</taxon>
        <taxon>Cephalobidae</taxon>
        <taxon>Acrobeloides</taxon>
    </lineage>
</organism>
<sequence>MNILFHEEYRRQISKFTRRIVGQKNTTSMNIATRFGPTSIFVRVNPMTHLVKFARTNILVGPKFDAAFMEFWSPTILRANLLICLRYSL</sequence>
<name>A0A914E2A8_9BILA</name>
<dbReference type="AlphaFoldDB" id="A0A914E2A8"/>
<reference evidence="2" key="1">
    <citation type="submission" date="2022-11" db="UniProtKB">
        <authorList>
            <consortium name="WormBaseParasite"/>
        </authorList>
    </citation>
    <scope>IDENTIFICATION</scope>
</reference>
<dbReference type="Proteomes" id="UP000887540">
    <property type="component" value="Unplaced"/>
</dbReference>
<keyword evidence="1" id="KW-1185">Reference proteome</keyword>
<proteinExistence type="predicted"/>
<evidence type="ECO:0000313" key="2">
    <source>
        <dbReference type="WBParaSite" id="ACRNAN_scaffold5199.g20859.t1"/>
    </source>
</evidence>
<evidence type="ECO:0000313" key="1">
    <source>
        <dbReference type="Proteomes" id="UP000887540"/>
    </source>
</evidence>
<protein>
    <submittedName>
        <fullName evidence="2">Uncharacterized protein</fullName>
    </submittedName>
</protein>